<evidence type="ECO:0000313" key="1">
    <source>
        <dbReference type="EMBL" id="SDI58580.1"/>
    </source>
</evidence>
<sequence>MFVKDNNLVYLFLLLTAIKKTGENHPVDVISEFIVILATYSMKEMERVLDGRKDFSG</sequence>
<dbReference type="Proteomes" id="UP000199017">
    <property type="component" value="Unassembled WGS sequence"/>
</dbReference>
<organism evidence="1 2">
    <name type="scientific">Alteribacillus bidgolensis</name>
    <dbReference type="NCBI Taxonomy" id="930129"/>
    <lineage>
        <taxon>Bacteria</taxon>
        <taxon>Bacillati</taxon>
        <taxon>Bacillota</taxon>
        <taxon>Bacilli</taxon>
        <taxon>Bacillales</taxon>
        <taxon>Bacillaceae</taxon>
        <taxon>Alteribacillus</taxon>
    </lineage>
</organism>
<evidence type="ECO:0000313" key="2">
    <source>
        <dbReference type="Proteomes" id="UP000199017"/>
    </source>
</evidence>
<gene>
    <name evidence="1" type="ORF">SAMN05216352_10961</name>
</gene>
<protein>
    <submittedName>
        <fullName evidence="1">Uncharacterized protein</fullName>
    </submittedName>
</protein>
<name>A0A1G8LTR5_9BACI</name>
<dbReference type="EMBL" id="FNDU01000009">
    <property type="protein sequence ID" value="SDI58580.1"/>
    <property type="molecule type" value="Genomic_DNA"/>
</dbReference>
<proteinExistence type="predicted"/>
<dbReference type="AlphaFoldDB" id="A0A1G8LTR5"/>
<reference evidence="1 2" key="1">
    <citation type="submission" date="2016-10" db="EMBL/GenBank/DDBJ databases">
        <authorList>
            <person name="de Groot N.N."/>
        </authorList>
    </citation>
    <scope>NUCLEOTIDE SEQUENCE [LARGE SCALE GENOMIC DNA]</scope>
    <source>
        <strain evidence="2">P4B,CCM 7963,CECT 7998,DSM 25260,IBRC-M 10614,KCTC 13821</strain>
    </source>
</reference>
<keyword evidence="2" id="KW-1185">Reference proteome</keyword>
<dbReference type="STRING" id="930129.SAMN05216352_10961"/>
<accession>A0A1G8LTR5</accession>